<sequence>MTRWLNTQARRVPEWAVWLGGALPLGLLIFDTLRQRLGVDPVAAIEHRLGRTAIYFLIASLAVTPLLRLAKVNLVPLRRALGLLAFGYVVLHITAWVVIDMGLRWEQLLRDIVKRPYLLFGAGAALILLALALTSSAAAIRRMGGSAWKRLHRLVYVAAVLTSLHWLSVGKVWHPEAKFWGFVVLVLLGVRLLPRGFGSRRGGNKSVAIQ</sequence>
<dbReference type="InterPro" id="IPR022837">
    <property type="entry name" value="MsrQ-like"/>
</dbReference>
<dbReference type="GO" id="GO:0016679">
    <property type="term" value="F:oxidoreductase activity, acting on diphenols and related substances as donors"/>
    <property type="evidence" value="ECO:0007669"/>
    <property type="project" value="TreeGrafter"/>
</dbReference>
<comment type="cofactor">
    <cofactor evidence="7">
        <name>FMN</name>
        <dbReference type="ChEBI" id="CHEBI:58210"/>
    </cofactor>
    <text evidence="7">Binds 1 FMN per subunit.</text>
</comment>
<dbReference type="AlphaFoldDB" id="A0A344PHW7"/>
<evidence type="ECO:0000256" key="4">
    <source>
        <dbReference type="ARBA" id="ARBA00022989"/>
    </source>
</evidence>
<evidence type="ECO:0000259" key="8">
    <source>
        <dbReference type="Pfam" id="PF01794"/>
    </source>
</evidence>
<dbReference type="GO" id="GO:0009055">
    <property type="term" value="F:electron transfer activity"/>
    <property type="evidence" value="ECO:0007669"/>
    <property type="project" value="UniProtKB-UniRule"/>
</dbReference>
<keyword evidence="7" id="KW-1003">Cell membrane</keyword>
<dbReference type="GO" id="GO:0046872">
    <property type="term" value="F:metal ion binding"/>
    <property type="evidence" value="ECO:0007669"/>
    <property type="project" value="UniProtKB-KW"/>
</dbReference>
<comment type="subunit">
    <text evidence="7">Heterodimer of a catalytic subunit (MsrP) and a heme-binding subunit (MsrQ).</text>
</comment>
<evidence type="ECO:0000256" key="1">
    <source>
        <dbReference type="ARBA" id="ARBA00004141"/>
    </source>
</evidence>
<dbReference type="GO" id="GO:0010181">
    <property type="term" value="F:FMN binding"/>
    <property type="evidence" value="ECO:0007669"/>
    <property type="project" value="UniProtKB-UniRule"/>
</dbReference>
<keyword evidence="7" id="KW-0349">Heme</keyword>
<dbReference type="OrthoDB" id="9788328at2"/>
<keyword evidence="2 7" id="KW-0813">Transport</keyword>
<evidence type="ECO:0000256" key="2">
    <source>
        <dbReference type="ARBA" id="ARBA00022448"/>
    </source>
</evidence>
<keyword evidence="6 7" id="KW-0472">Membrane</keyword>
<keyword evidence="7" id="KW-0285">Flavoprotein</keyword>
<comment type="subcellular location">
    <subcellularLocation>
        <location evidence="7">Cell membrane</location>
        <topology evidence="7">Multi-pass membrane protein</topology>
    </subcellularLocation>
    <subcellularLocation>
        <location evidence="1">Membrane</location>
        <topology evidence="1">Multi-pass membrane protein</topology>
    </subcellularLocation>
</comment>
<gene>
    <name evidence="7" type="primary">msrQ</name>
    <name evidence="9" type="ORF">DRW48_03975</name>
</gene>
<evidence type="ECO:0000256" key="7">
    <source>
        <dbReference type="HAMAP-Rule" id="MF_01207"/>
    </source>
</evidence>
<keyword evidence="5 7" id="KW-0408">Iron</keyword>
<comment type="similarity">
    <text evidence="7">Belongs to the MsrQ family.</text>
</comment>
<dbReference type="KEGG" id="pars:DRW48_03975"/>
<feature type="transmembrane region" description="Helical" evidence="7">
    <location>
        <begin position="153"/>
        <end position="173"/>
    </location>
</feature>
<keyword evidence="7" id="KW-0288">FMN</keyword>
<proteinExistence type="inferred from homology"/>
<dbReference type="HAMAP" id="MF_01207">
    <property type="entry name" value="MsrQ"/>
    <property type="match status" value="1"/>
</dbReference>
<keyword evidence="4 7" id="KW-1133">Transmembrane helix</keyword>
<dbReference type="EMBL" id="CP030918">
    <property type="protein sequence ID" value="AXC48972.1"/>
    <property type="molecule type" value="Genomic_DNA"/>
</dbReference>
<feature type="transmembrane region" description="Helical" evidence="7">
    <location>
        <begin position="179"/>
        <end position="197"/>
    </location>
</feature>
<dbReference type="PANTHER" id="PTHR36964">
    <property type="entry name" value="PROTEIN-METHIONINE-SULFOXIDE REDUCTASE HEME-BINDING SUBUNIT MSRQ"/>
    <property type="match status" value="1"/>
</dbReference>
<keyword evidence="3 7" id="KW-0812">Transmembrane</keyword>
<evidence type="ECO:0000313" key="10">
    <source>
        <dbReference type="Proteomes" id="UP000252023"/>
    </source>
</evidence>
<dbReference type="Proteomes" id="UP000252023">
    <property type="component" value="Chromosome"/>
</dbReference>
<comment type="cofactor">
    <cofactor evidence="7">
        <name>heme b</name>
        <dbReference type="ChEBI" id="CHEBI:60344"/>
    </cofactor>
    <text evidence="7">Binds 1 heme b (iron(II)-protoporphyrin IX) group per subunit.</text>
</comment>
<name>A0A344PHW7_9RHOB</name>
<dbReference type="RefSeq" id="WP_114075291.1">
    <property type="nucleotide sequence ID" value="NZ_CP030918.1"/>
</dbReference>
<feature type="transmembrane region" description="Helical" evidence="7">
    <location>
        <begin position="50"/>
        <end position="69"/>
    </location>
</feature>
<dbReference type="InterPro" id="IPR013130">
    <property type="entry name" value="Fe3_Rdtase_TM_dom"/>
</dbReference>
<keyword evidence="7" id="KW-0249">Electron transport</keyword>
<feature type="transmembrane region" description="Helical" evidence="7">
    <location>
        <begin position="119"/>
        <end position="141"/>
    </location>
</feature>
<keyword evidence="7" id="KW-0479">Metal-binding</keyword>
<feature type="domain" description="Ferric oxidoreductase" evidence="8">
    <location>
        <begin position="49"/>
        <end position="162"/>
    </location>
</feature>
<comment type="function">
    <text evidence="7">Part of the MsrPQ system that repairs oxidized periplasmic proteins containing methionine sulfoxide residues (Met-O), using respiratory chain electrons. Thus protects these proteins from oxidative-stress damage caused by reactive species of oxygen and chlorine generated by the host defense mechanisms. MsrPQ is essential for the maintenance of envelope integrity under bleach stress, rescuing a wide series of structurally unrelated periplasmic proteins from methionine oxidation. MsrQ provides electrons for reduction to the reductase catalytic subunit MsrP, using the quinone pool of the respiratory chain.</text>
</comment>
<protein>
    <recommendedName>
        <fullName evidence="7">Protein-methionine-sulfoxide reductase heme-binding subunit MsrQ</fullName>
    </recommendedName>
    <alternativeName>
        <fullName evidence="7">Flavocytochrome MsrQ</fullName>
    </alternativeName>
</protein>
<keyword evidence="10" id="KW-1185">Reference proteome</keyword>
<dbReference type="GO" id="GO:0030091">
    <property type="term" value="P:protein repair"/>
    <property type="evidence" value="ECO:0007669"/>
    <property type="project" value="UniProtKB-UniRule"/>
</dbReference>
<evidence type="ECO:0000256" key="6">
    <source>
        <dbReference type="ARBA" id="ARBA00023136"/>
    </source>
</evidence>
<reference evidence="10" key="1">
    <citation type="submission" date="2018-07" db="EMBL/GenBank/DDBJ databases">
        <title>Genome sequencing of Paracoccus sp. SC2-6.</title>
        <authorList>
            <person name="Heo J."/>
            <person name="Kim S.-J."/>
            <person name="Kwon S.-W."/>
        </authorList>
    </citation>
    <scope>NUCLEOTIDE SEQUENCE [LARGE SCALE GENOMIC DNA]</scope>
    <source>
        <strain evidence="10">SC2-6</strain>
    </source>
</reference>
<dbReference type="PANTHER" id="PTHR36964:SF1">
    <property type="entry name" value="PROTEIN-METHIONINE-SULFOXIDE REDUCTASE HEME-BINDING SUBUNIT MSRQ"/>
    <property type="match status" value="1"/>
</dbReference>
<dbReference type="GO" id="GO:0020037">
    <property type="term" value="F:heme binding"/>
    <property type="evidence" value="ECO:0007669"/>
    <property type="project" value="UniProtKB-UniRule"/>
</dbReference>
<evidence type="ECO:0000256" key="5">
    <source>
        <dbReference type="ARBA" id="ARBA00023004"/>
    </source>
</evidence>
<accession>A0A344PHW7</accession>
<feature type="transmembrane region" description="Helical" evidence="7">
    <location>
        <begin position="12"/>
        <end position="30"/>
    </location>
</feature>
<organism evidence="9 10">
    <name type="scientific">Paracoccus suum</name>
    <dbReference type="NCBI Taxonomy" id="2259340"/>
    <lineage>
        <taxon>Bacteria</taxon>
        <taxon>Pseudomonadati</taxon>
        <taxon>Pseudomonadota</taxon>
        <taxon>Alphaproteobacteria</taxon>
        <taxon>Rhodobacterales</taxon>
        <taxon>Paracoccaceae</taxon>
        <taxon>Paracoccus</taxon>
    </lineage>
</organism>
<feature type="transmembrane region" description="Helical" evidence="7">
    <location>
        <begin position="81"/>
        <end position="99"/>
    </location>
</feature>
<evidence type="ECO:0000313" key="9">
    <source>
        <dbReference type="EMBL" id="AXC48972.1"/>
    </source>
</evidence>
<dbReference type="GO" id="GO:0005886">
    <property type="term" value="C:plasma membrane"/>
    <property type="evidence" value="ECO:0007669"/>
    <property type="project" value="UniProtKB-SubCell"/>
</dbReference>
<dbReference type="Pfam" id="PF01794">
    <property type="entry name" value="Ferric_reduct"/>
    <property type="match status" value="1"/>
</dbReference>
<evidence type="ECO:0000256" key="3">
    <source>
        <dbReference type="ARBA" id="ARBA00022692"/>
    </source>
</evidence>